<feature type="transmembrane region" description="Helical" evidence="7">
    <location>
        <begin position="168"/>
        <end position="185"/>
    </location>
</feature>
<dbReference type="Gene3D" id="1.10.3470.10">
    <property type="entry name" value="ABC transporter involved in vitamin B12 uptake, BtuC"/>
    <property type="match status" value="1"/>
</dbReference>
<dbReference type="SUPFAM" id="SSF81345">
    <property type="entry name" value="ABC transporter involved in vitamin B12 uptake, BtuC"/>
    <property type="match status" value="1"/>
</dbReference>
<keyword evidence="3 6" id="KW-0812">Transmembrane</keyword>
<organism evidence="8 9">
    <name type="scientific">Desulfovibrio subterraneus</name>
    <dbReference type="NCBI Taxonomy" id="2718620"/>
    <lineage>
        <taxon>Bacteria</taxon>
        <taxon>Pseudomonadati</taxon>
        <taxon>Thermodesulfobacteriota</taxon>
        <taxon>Desulfovibrionia</taxon>
        <taxon>Desulfovibrionales</taxon>
        <taxon>Desulfovibrionaceae</taxon>
        <taxon>Desulfovibrio</taxon>
    </lineage>
</organism>
<evidence type="ECO:0000256" key="7">
    <source>
        <dbReference type="SAM" id="Phobius"/>
    </source>
</evidence>
<feature type="transmembrane region" description="Helical" evidence="7">
    <location>
        <begin position="12"/>
        <end position="33"/>
    </location>
</feature>
<evidence type="ECO:0000256" key="5">
    <source>
        <dbReference type="ARBA" id="ARBA00023136"/>
    </source>
</evidence>
<comment type="subcellular location">
    <subcellularLocation>
        <location evidence="6">Cell membrane</location>
        <topology evidence="6">Multi-pass membrane protein</topology>
    </subcellularLocation>
    <subcellularLocation>
        <location evidence="1">Membrane</location>
        <topology evidence="1">Multi-pass membrane protein</topology>
    </subcellularLocation>
</comment>
<feature type="transmembrane region" description="Helical" evidence="7">
    <location>
        <begin position="132"/>
        <end position="156"/>
    </location>
</feature>
<evidence type="ECO:0000313" key="9">
    <source>
        <dbReference type="Proteomes" id="UP000503840"/>
    </source>
</evidence>
<dbReference type="RefSeq" id="WP_174405979.1">
    <property type="nucleotide sequence ID" value="NZ_BLVO01000013.1"/>
</dbReference>
<protein>
    <submittedName>
        <fullName evidence="8">Membrane protein</fullName>
    </submittedName>
</protein>
<keyword evidence="9" id="KW-1185">Reference proteome</keyword>
<evidence type="ECO:0000256" key="2">
    <source>
        <dbReference type="ARBA" id="ARBA00008034"/>
    </source>
</evidence>
<dbReference type="Proteomes" id="UP000503840">
    <property type="component" value="Unassembled WGS sequence"/>
</dbReference>
<dbReference type="PANTHER" id="PTHR30477">
    <property type="entry name" value="ABC-TRANSPORTER METAL-BINDING PROTEIN"/>
    <property type="match status" value="1"/>
</dbReference>
<sequence length="279" mass="29846">MWQMLSFDFMQYAILAGILASIACGIVGSLVVVNRMVFLAGGVAHAAYGGVGLAFFFGLPVLPCTVGFSLGASMLMAGISLRYKEKADTAIGVLWAAGMAFGIILLDLTPGYNVDLMSFLFGSILAVPVQDLWLMAALDVLVIAVTCYLYPGLLLLSFDREFARVRGLSVTFLHCLMVGMAALTVVMIIRVVGLILVIALLTIPPFMAQRNARSLAGMMIRAIGWSIMFCLGGLAISYQFDITSGASIIAVAAVCFFIAMLVDAARRAFLNRRTAEKTV</sequence>
<evidence type="ECO:0000256" key="6">
    <source>
        <dbReference type="RuleBase" id="RU003943"/>
    </source>
</evidence>
<dbReference type="Pfam" id="PF00950">
    <property type="entry name" value="ABC-3"/>
    <property type="match status" value="1"/>
</dbReference>
<proteinExistence type="inferred from homology"/>
<dbReference type="GO" id="GO:0043190">
    <property type="term" value="C:ATP-binding cassette (ABC) transporter complex"/>
    <property type="evidence" value="ECO:0007669"/>
    <property type="project" value="InterPro"/>
</dbReference>
<dbReference type="EMBL" id="BLVO01000013">
    <property type="protein sequence ID" value="GFM34383.1"/>
    <property type="molecule type" value="Genomic_DNA"/>
</dbReference>
<feature type="transmembrane region" description="Helical" evidence="7">
    <location>
        <begin position="53"/>
        <end position="79"/>
    </location>
</feature>
<keyword evidence="4 7" id="KW-1133">Transmembrane helix</keyword>
<dbReference type="GO" id="GO:0055085">
    <property type="term" value="P:transmembrane transport"/>
    <property type="evidence" value="ECO:0007669"/>
    <property type="project" value="InterPro"/>
</dbReference>
<feature type="transmembrane region" description="Helical" evidence="7">
    <location>
        <begin position="91"/>
        <end position="112"/>
    </location>
</feature>
<dbReference type="InterPro" id="IPR037294">
    <property type="entry name" value="ABC_BtuC-like"/>
</dbReference>
<feature type="transmembrane region" description="Helical" evidence="7">
    <location>
        <begin position="191"/>
        <end position="208"/>
    </location>
</feature>
<dbReference type="CDD" id="cd06550">
    <property type="entry name" value="TM_ABC_iron-siderophores_like"/>
    <property type="match status" value="1"/>
</dbReference>
<feature type="transmembrane region" description="Helical" evidence="7">
    <location>
        <begin position="246"/>
        <end position="265"/>
    </location>
</feature>
<accession>A0A7J0BKV0</accession>
<comment type="similarity">
    <text evidence="2 6">Belongs to the ABC-3 integral membrane protein family.</text>
</comment>
<comment type="caution">
    <text evidence="8">The sequence shown here is derived from an EMBL/GenBank/DDBJ whole genome shotgun (WGS) entry which is preliminary data.</text>
</comment>
<feature type="transmembrane region" description="Helical" evidence="7">
    <location>
        <begin position="220"/>
        <end position="240"/>
    </location>
</feature>
<keyword evidence="5 7" id="KW-0472">Membrane</keyword>
<evidence type="ECO:0000256" key="3">
    <source>
        <dbReference type="ARBA" id="ARBA00022692"/>
    </source>
</evidence>
<dbReference type="InterPro" id="IPR001626">
    <property type="entry name" value="ABC_TroCD"/>
</dbReference>
<evidence type="ECO:0000313" key="8">
    <source>
        <dbReference type="EMBL" id="GFM34383.1"/>
    </source>
</evidence>
<name>A0A7J0BKV0_9BACT</name>
<dbReference type="GO" id="GO:0010043">
    <property type="term" value="P:response to zinc ion"/>
    <property type="evidence" value="ECO:0007669"/>
    <property type="project" value="TreeGrafter"/>
</dbReference>
<gene>
    <name evidence="8" type="ORF">DSM101010T_27480</name>
</gene>
<dbReference type="AlphaFoldDB" id="A0A7J0BKV0"/>
<evidence type="ECO:0000256" key="4">
    <source>
        <dbReference type="ARBA" id="ARBA00022989"/>
    </source>
</evidence>
<dbReference type="PANTHER" id="PTHR30477:SF18">
    <property type="entry name" value="METAL TRANSPORT SYSTEM MEMBRANE PROTEIN CT_417-RELATED"/>
    <property type="match status" value="1"/>
</dbReference>
<reference evidence="8 9" key="1">
    <citation type="submission" date="2020-05" db="EMBL/GenBank/DDBJ databases">
        <title>Draft genome sequence of Desulfovibrio sp. strain HN2T.</title>
        <authorList>
            <person name="Ueno A."/>
            <person name="Tamazawa S."/>
            <person name="Tamamura S."/>
            <person name="Murakami T."/>
            <person name="Kiyama T."/>
            <person name="Inomata H."/>
            <person name="Amano Y."/>
            <person name="Miyakawa K."/>
            <person name="Tamaki H."/>
            <person name="Naganuma T."/>
            <person name="Kaneko K."/>
        </authorList>
    </citation>
    <scope>NUCLEOTIDE SEQUENCE [LARGE SCALE GENOMIC DNA]</scope>
    <source>
        <strain evidence="8 9">HN2</strain>
    </source>
</reference>
<keyword evidence="6" id="KW-0813">Transport</keyword>
<evidence type="ECO:0000256" key="1">
    <source>
        <dbReference type="ARBA" id="ARBA00004141"/>
    </source>
</evidence>